<keyword evidence="5" id="KW-0031">Aminopeptidase</keyword>
<dbReference type="GO" id="GO:0004177">
    <property type="term" value="F:aminopeptidase activity"/>
    <property type="evidence" value="ECO:0007669"/>
    <property type="project" value="UniProtKB-KW"/>
</dbReference>
<dbReference type="EMBL" id="CADCVR010000001">
    <property type="protein sequence ID" value="CAA9470952.1"/>
    <property type="molecule type" value="Genomic_DNA"/>
</dbReference>
<feature type="domain" description="Peptidase M28" evidence="4">
    <location>
        <begin position="257"/>
        <end position="473"/>
    </location>
</feature>
<organism evidence="5">
    <name type="scientific">uncultured Solirubrobacteraceae bacterium</name>
    <dbReference type="NCBI Taxonomy" id="1162706"/>
    <lineage>
        <taxon>Bacteria</taxon>
        <taxon>Bacillati</taxon>
        <taxon>Actinomycetota</taxon>
        <taxon>Thermoleophilia</taxon>
        <taxon>Solirubrobacterales</taxon>
        <taxon>Solirubrobacteraceae</taxon>
        <taxon>environmental samples</taxon>
    </lineage>
</organism>
<dbReference type="GO" id="GO:0008235">
    <property type="term" value="F:metalloexopeptidase activity"/>
    <property type="evidence" value="ECO:0007669"/>
    <property type="project" value="InterPro"/>
</dbReference>
<dbReference type="GO" id="GO:0006508">
    <property type="term" value="P:proteolysis"/>
    <property type="evidence" value="ECO:0007669"/>
    <property type="project" value="InterPro"/>
</dbReference>
<feature type="chain" id="PRO_5039196562" evidence="2">
    <location>
        <begin position="22"/>
        <end position="512"/>
    </location>
</feature>
<dbReference type="InterPro" id="IPR007484">
    <property type="entry name" value="Peptidase_M28"/>
</dbReference>
<keyword evidence="5" id="KW-0378">Hydrolase</keyword>
<evidence type="ECO:0000256" key="1">
    <source>
        <dbReference type="SAM" id="MobiDB-lite"/>
    </source>
</evidence>
<reference evidence="5" key="1">
    <citation type="submission" date="2020-02" db="EMBL/GenBank/DDBJ databases">
        <authorList>
            <person name="Meier V. D."/>
        </authorList>
    </citation>
    <scope>NUCLEOTIDE SEQUENCE</scope>
    <source>
        <strain evidence="5">AVDCRST_MAG53</strain>
    </source>
</reference>
<proteinExistence type="predicted"/>
<dbReference type="AlphaFoldDB" id="A0A6J4RDF6"/>
<protein>
    <submittedName>
        <fullName evidence="5">Uncharacterized lipoprotein aminopeptidase LpqL</fullName>
    </submittedName>
</protein>
<dbReference type="InterPro" id="IPR046450">
    <property type="entry name" value="PA_dom_sf"/>
</dbReference>
<dbReference type="Pfam" id="PF02225">
    <property type="entry name" value="PA"/>
    <property type="match status" value="1"/>
</dbReference>
<dbReference type="Gene3D" id="3.40.630.10">
    <property type="entry name" value="Zn peptidases"/>
    <property type="match status" value="1"/>
</dbReference>
<name>A0A6J4RDF6_9ACTN</name>
<dbReference type="InterPro" id="IPR003137">
    <property type="entry name" value="PA_domain"/>
</dbReference>
<accession>A0A6J4RDF6</accession>
<feature type="region of interest" description="Disordered" evidence="1">
    <location>
        <begin position="488"/>
        <end position="512"/>
    </location>
</feature>
<dbReference type="Pfam" id="PF04389">
    <property type="entry name" value="Peptidase_M28"/>
    <property type="match status" value="1"/>
</dbReference>
<feature type="domain" description="PA" evidence="3">
    <location>
        <begin position="155"/>
        <end position="235"/>
    </location>
</feature>
<keyword evidence="5" id="KW-0645">Protease</keyword>
<keyword evidence="2" id="KW-0732">Signal</keyword>
<sequence>MVRLSQAAAVTVTALVLLAHAAPAAFSAPTAAPPGQASKLTKGVTVGGIMEHLRALQAIADANGGTRAAGTPGYDDSVAYVVQRLRTAGYDPVVQNFPFPYYEKLGASSFSRTAPTATTFVEGVDFDTINYSGSGAVSGTVQAVDVNFANPSVITSGCEAADFAGFTAGNVALLQRGTCTFEDKIQNATEAGAVGVIIFNQGNGAGRSGLLTGVTASSPRAIPVVTTTFALGQQLAAPGTAVAITTNTISETRQVANVLADTPRGDDGKVTVVGAHLDSVVEGPGINDNGSGSGAILEIAEEMAENNIKPRNTVRFAWWGAEEAGLVGSEFYVDSLSEDELDDIALNLNFDMLGSPNYARLVYDGDGSDTGGAGPPGSAAIEQVFRDYFARRGLPVLATEFSGRSDYGPFIAPGIDIPAGGLFSGAEQRKTQEQFELFGGTLGGQLDPCYHEACDTIANVDQTILDQMADAAAFATVTFAFSKASVTETTSRPGKGKSRAGNFARKGSHFIK</sequence>
<gene>
    <name evidence="5" type="ORF">AVDCRST_MAG53-1288</name>
</gene>
<dbReference type="SUPFAM" id="SSF53187">
    <property type="entry name" value="Zn-dependent exopeptidases"/>
    <property type="match status" value="1"/>
</dbReference>
<evidence type="ECO:0000259" key="4">
    <source>
        <dbReference type="Pfam" id="PF04389"/>
    </source>
</evidence>
<evidence type="ECO:0000256" key="2">
    <source>
        <dbReference type="SAM" id="SignalP"/>
    </source>
</evidence>
<dbReference type="Gene3D" id="3.50.30.30">
    <property type="match status" value="1"/>
</dbReference>
<evidence type="ECO:0000313" key="5">
    <source>
        <dbReference type="EMBL" id="CAA9470952.1"/>
    </source>
</evidence>
<dbReference type="PANTHER" id="PTHR12147">
    <property type="entry name" value="METALLOPEPTIDASE M28 FAMILY MEMBER"/>
    <property type="match status" value="1"/>
</dbReference>
<dbReference type="SUPFAM" id="SSF52025">
    <property type="entry name" value="PA domain"/>
    <property type="match status" value="1"/>
</dbReference>
<keyword evidence="5" id="KW-0449">Lipoprotein</keyword>
<feature type="signal peptide" evidence="2">
    <location>
        <begin position="1"/>
        <end position="21"/>
    </location>
</feature>
<dbReference type="PANTHER" id="PTHR12147:SF26">
    <property type="entry name" value="PEPTIDASE M28 DOMAIN-CONTAINING PROTEIN"/>
    <property type="match status" value="1"/>
</dbReference>
<dbReference type="InterPro" id="IPR045175">
    <property type="entry name" value="M28_fam"/>
</dbReference>
<evidence type="ECO:0000259" key="3">
    <source>
        <dbReference type="Pfam" id="PF02225"/>
    </source>
</evidence>